<accession>A0A218Y2Z3</accession>
<sequence length="143" mass="16171">MRTTFMSKASEQLSDIYFKHKAQDKPLDFLGDAHLAELHAHWEKQDFKKISKANKANRNSNARASIHTGGSNSTVEERRKTGHSLGGLQKKPSKKDRTWVSPYTQENVNNWENPFLVPLEGSNLATIVPMSRGGEDYVDNDDE</sequence>
<reference evidence="3" key="1">
    <citation type="journal article" date="2017" name="Plant J.">
        <title>The pomegranate (Punica granatum L.) genome and the genomics of punicalagin biosynthesis.</title>
        <authorList>
            <person name="Qin G."/>
            <person name="Xu C."/>
            <person name="Ming R."/>
            <person name="Tang H."/>
            <person name="Guyot R."/>
            <person name="Kramer E.M."/>
            <person name="Hu Y."/>
            <person name="Yi X."/>
            <person name="Qi Y."/>
            <person name="Xu X."/>
            <person name="Gao Z."/>
            <person name="Pan H."/>
            <person name="Jian J."/>
            <person name="Tian Y."/>
            <person name="Yue Z."/>
            <person name="Xu Y."/>
        </authorList>
    </citation>
    <scope>NUCLEOTIDE SEQUENCE [LARGE SCALE GENOMIC DNA]</scope>
    <source>
        <strain evidence="3">cv. Dabenzi</strain>
    </source>
</reference>
<name>A0A218Y2Z3_PUNGR</name>
<evidence type="ECO:0000256" key="1">
    <source>
        <dbReference type="SAM" id="MobiDB-lite"/>
    </source>
</evidence>
<gene>
    <name evidence="2" type="ORF">CDL15_Pgr012333</name>
</gene>
<protein>
    <submittedName>
        <fullName evidence="2">Uncharacterized protein</fullName>
    </submittedName>
</protein>
<dbReference type="AlphaFoldDB" id="A0A218Y2Z3"/>
<feature type="compositionally biased region" description="Low complexity" evidence="1">
    <location>
        <begin position="54"/>
        <end position="66"/>
    </location>
</feature>
<organism evidence="2 3">
    <name type="scientific">Punica granatum</name>
    <name type="common">Pomegranate</name>
    <dbReference type="NCBI Taxonomy" id="22663"/>
    <lineage>
        <taxon>Eukaryota</taxon>
        <taxon>Viridiplantae</taxon>
        <taxon>Streptophyta</taxon>
        <taxon>Embryophyta</taxon>
        <taxon>Tracheophyta</taxon>
        <taxon>Spermatophyta</taxon>
        <taxon>Magnoliopsida</taxon>
        <taxon>eudicotyledons</taxon>
        <taxon>Gunneridae</taxon>
        <taxon>Pentapetalae</taxon>
        <taxon>rosids</taxon>
        <taxon>malvids</taxon>
        <taxon>Myrtales</taxon>
        <taxon>Lythraceae</taxon>
        <taxon>Punica</taxon>
    </lineage>
</organism>
<evidence type="ECO:0000313" key="2">
    <source>
        <dbReference type="EMBL" id="OWM91574.1"/>
    </source>
</evidence>
<feature type="region of interest" description="Disordered" evidence="1">
    <location>
        <begin position="54"/>
        <end position="100"/>
    </location>
</feature>
<dbReference type="Proteomes" id="UP000197138">
    <property type="component" value="Unassembled WGS sequence"/>
</dbReference>
<dbReference type="EMBL" id="MTKT01000169">
    <property type="protein sequence ID" value="OWM91574.1"/>
    <property type="molecule type" value="Genomic_DNA"/>
</dbReference>
<proteinExistence type="predicted"/>
<comment type="caution">
    <text evidence="2">The sequence shown here is derived from an EMBL/GenBank/DDBJ whole genome shotgun (WGS) entry which is preliminary data.</text>
</comment>
<evidence type="ECO:0000313" key="3">
    <source>
        <dbReference type="Proteomes" id="UP000197138"/>
    </source>
</evidence>